<evidence type="ECO:0000259" key="2">
    <source>
        <dbReference type="Pfam" id="PF00652"/>
    </source>
</evidence>
<reference evidence="3" key="1">
    <citation type="submission" date="2022-12" db="EMBL/GenBank/DDBJ databases">
        <title>Gycomyces niveus sp.nov.,a novel actinomycete isolated from soil in Shouguan.</title>
        <authorList>
            <person name="Yang X."/>
        </authorList>
    </citation>
    <scope>NUCLEOTIDE SEQUENCE</scope>
    <source>
        <strain evidence="3">NEAU-A15</strain>
    </source>
</reference>
<dbReference type="PROSITE" id="PS50231">
    <property type="entry name" value="RICIN_B_LECTIN"/>
    <property type="match status" value="1"/>
</dbReference>
<feature type="domain" description="Ricin B lectin" evidence="2">
    <location>
        <begin position="91"/>
        <end position="135"/>
    </location>
</feature>
<dbReference type="EMBL" id="JAPZVP010000023">
    <property type="protein sequence ID" value="MDA1362389.1"/>
    <property type="molecule type" value="Genomic_DNA"/>
</dbReference>
<dbReference type="SUPFAM" id="SSF50370">
    <property type="entry name" value="Ricin B-like lectins"/>
    <property type="match status" value="1"/>
</dbReference>
<dbReference type="InterPro" id="IPR000772">
    <property type="entry name" value="Ricin_B_lectin"/>
</dbReference>
<sequence length="186" mass="19222">MQRSRRIGSRIALAALTIVAMITTATAAAQSATAQESPPIAAADLATSFQWSSTGPLIGPKPDANHPVVAVKDPTVVRYNGQWIEYAYGGGTANGTAAVIWDCNGGSNQKWRLNSDGTIMAVQSGLCLDVEGWARPTAPRCTCGPAAAVPMSNGDSTSSRSASFGSDAIRVQAVDPGICTQEGKVR</sequence>
<evidence type="ECO:0000256" key="1">
    <source>
        <dbReference type="SAM" id="SignalP"/>
    </source>
</evidence>
<organism evidence="3 4">
    <name type="scientific">Glycomyces luteolus</name>
    <dbReference type="NCBI Taxonomy" id="2670330"/>
    <lineage>
        <taxon>Bacteria</taxon>
        <taxon>Bacillati</taxon>
        <taxon>Actinomycetota</taxon>
        <taxon>Actinomycetes</taxon>
        <taxon>Glycomycetales</taxon>
        <taxon>Glycomycetaceae</taxon>
        <taxon>Glycomyces</taxon>
    </lineage>
</organism>
<name>A0A9X3PGW6_9ACTN</name>
<protein>
    <submittedName>
        <fullName evidence="3">RICIN domain-containing protein</fullName>
    </submittedName>
</protein>
<comment type="caution">
    <text evidence="3">The sequence shown here is derived from an EMBL/GenBank/DDBJ whole genome shotgun (WGS) entry which is preliminary data.</text>
</comment>
<dbReference type="Proteomes" id="UP001146067">
    <property type="component" value="Unassembled WGS sequence"/>
</dbReference>
<evidence type="ECO:0000313" key="4">
    <source>
        <dbReference type="Proteomes" id="UP001146067"/>
    </source>
</evidence>
<dbReference type="Gene3D" id="2.80.10.50">
    <property type="match status" value="1"/>
</dbReference>
<dbReference type="Pfam" id="PF00652">
    <property type="entry name" value="Ricin_B_lectin"/>
    <property type="match status" value="1"/>
</dbReference>
<feature type="signal peptide" evidence="1">
    <location>
        <begin position="1"/>
        <end position="27"/>
    </location>
</feature>
<accession>A0A9X3PGW6</accession>
<dbReference type="InterPro" id="IPR035992">
    <property type="entry name" value="Ricin_B-like_lectins"/>
</dbReference>
<keyword evidence="4" id="KW-1185">Reference proteome</keyword>
<evidence type="ECO:0000313" key="3">
    <source>
        <dbReference type="EMBL" id="MDA1362389.1"/>
    </source>
</evidence>
<dbReference type="AlphaFoldDB" id="A0A9X3PGW6"/>
<gene>
    <name evidence="3" type="ORF">O1R50_22380</name>
</gene>
<keyword evidence="1" id="KW-0732">Signal</keyword>
<proteinExistence type="predicted"/>
<feature type="chain" id="PRO_5040910167" evidence="1">
    <location>
        <begin position="28"/>
        <end position="186"/>
    </location>
</feature>
<dbReference type="RefSeq" id="WP_270112463.1">
    <property type="nucleotide sequence ID" value="NZ_JAPZVP010000023.1"/>
</dbReference>